<accession>A0A518FVG5</accession>
<reference evidence="1 2" key="1">
    <citation type="submission" date="2019-02" db="EMBL/GenBank/DDBJ databases">
        <title>Deep-cultivation of Planctomycetes and their phenomic and genomic characterization uncovers novel biology.</title>
        <authorList>
            <person name="Wiegand S."/>
            <person name="Jogler M."/>
            <person name="Boedeker C."/>
            <person name="Pinto D."/>
            <person name="Vollmers J."/>
            <person name="Rivas-Marin E."/>
            <person name="Kohn T."/>
            <person name="Peeters S.H."/>
            <person name="Heuer A."/>
            <person name="Rast P."/>
            <person name="Oberbeckmann S."/>
            <person name="Bunk B."/>
            <person name="Jeske O."/>
            <person name="Meyerdierks A."/>
            <person name="Storesund J.E."/>
            <person name="Kallscheuer N."/>
            <person name="Luecker S."/>
            <person name="Lage O.M."/>
            <person name="Pohl T."/>
            <person name="Merkel B.J."/>
            <person name="Hornburger P."/>
            <person name="Mueller R.-W."/>
            <person name="Bruemmer F."/>
            <person name="Labrenz M."/>
            <person name="Spormann A.M."/>
            <person name="Op den Camp H."/>
            <person name="Overmann J."/>
            <person name="Amann R."/>
            <person name="Jetten M.S.M."/>
            <person name="Mascher T."/>
            <person name="Medema M.H."/>
            <person name="Devos D.P."/>
            <person name="Kaster A.-K."/>
            <person name="Ovreas L."/>
            <person name="Rohde M."/>
            <person name="Galperin M.Y."/>
            <person name="Jogler C."/>
        </authorList>
    </citation>
    <scope>NUCLEOTIDE SEQUENCE [LARGE SCALE GENOMIC DNA]</scope>
    <source>
        <strain evidence="1 2">Pan153</strain>
    </source>
</reference>
<organism evidence="1 2">
    <name type="scientific">Gimesia panareensis</name>
    <dbReference type="NCBI Taxonomy" id="2527978"/>
    <lineage>
        <taxon>Bacteria</taxon>
        <taxon>Pseudomonadati</taxon>
        <taxon>Planctomycetota</taxon>
        <taxon>Planctomycetia</taxon>
        <taxon>Planctomycetales</taxon>
        <taxon>Planctomycetaceae</taxon>
        <taxon>Gimesia</taxon>
    </lineage>
</organism>
<gene>
    <name evidence="1" type="ORF">Pan153_49750</name>
</gene>
<evidence type="ECO:0000313" key="2">
    <source>
        <dbReference type="Proteomes" id="UP000320839"/>
    </source>
</evidence>
<dbReference type="Proteomes" id="UP000320839">
    <property type="component" value="Chromosome"/>
</dbReference>
<proteinExistence type="predicted"/>
<dbReference type="AlphaFoldDB" id="A0A518FVG5"/>
<name>A0A518FVG5_9PLAN</name>
<dbReference type="EMBL" id="CP036317">
    <property type="protein sequence ID" value="QDV20300.1"/>
    <property type="molecule type" value="Genomic_DNA"/>
</dbReference>
<protein>
    <submittedName>
        <fullName evidence="1">Uncharacterized protein</fullName>
    </submittedName>
</protein>
<sequence length="49" mass="5875">MRFERWYQSPITHPSSYPAGDYSQFFTDYPNNFFCHAQTGFRMNGGFLR</sequence>
<evidence type="ECO:0000313" key="1">
    <source>
        <dbReference type="EMBL" id="QDV20300.1"/>
    </source>
</evidence>